<gene>
    <name evidence="2" type="ORF">PVNG_06579</name>
</gene>
<evidence type="ECO:0008006" key="4">
    <source>
        <dbReference type="Google" id="ProtNLM"/>
    </source>
</evidence>
<feature type="transmembrane region" description="Helical" evidence="1">
    <location>
        <begin position="54"/>
        <end position="77"/>
    </location>
</feature>
<evidence type="ECO:0000256" key="1">
    <source>
        <dbReference type="SAM" id="Phobius"/>
    </source>
</evidence>
<dbReference type="Pfam" id="PF12420">
    <property type="entry name" value="DUF3671"/>
    <property type="match status" value="1"/>
</dbReference>
<reference evidence="2 3" key="1">
    <citation type="submission" date="2011-09" db="EMBL/GenBank/DDBJ databases">
        <title>The Genome Sequence of Plasmodium vivax North Korean.</title>
        <authorList>
            <consortium name="The Broad Institute Genome Sequencing Platform"/>
            <consortium name="The Broad Institute Genome Sequencing Center for Infectious Disease"/>
            <person name="Neafsey D."/>
            <person name="Carlton J."/>
            <person name="Barnwell J."/>
            <person name="Collins W."/>
            <person name="Escalante A."/>
            <person name="Mullikin J."/>
            <person name="Saul A."/>
            <person name="Guigo R."/>
            <person name="Camara F."/>
            <person name="Young S.K."/>
            <person name="Zeng Q."/>
            <person name="Gargeya S."/>
            <person name="Fitzgerald M."/>
            <person name="Haas B."/>
            <person name="Abouelleil A."/>
            <person name="Alvarado L."/>
            <person name="Arachchi H.M."/>
            <person name="Berlin A."/>
            <person name="Brown A."/>
            <person name="Chapman S.B."/>
            <person name="Chen Z."/>
            <person name="Dunbar C."/>
            <person name="Freedman E."/>
            <person name="Gearin G."/>
            <person name="Gellesch M."/>
            <person name="Goldberg J."/>
            <person name="Griggs A."/>
            <person name="Gujja S."/>
            <person name="Heiman D."/>
            <person name="Howarth C."/>
            <person name="Larson L."/>
            <person name="Lui A."/>
            <person name="MacDonald P.J.P."/>
            <person name="Montmayeur A."/>
            <person name="Murphy C."/>
            <person name="Neiman D."/>
            <person name="Pearson M."/>
            <person name="Priest M."/>
            <person name="Roberts A."/>
            <person name="Saif S."/>
            <person name="Shea T."/>
            <person name="Shenoy N."/>
            <person name="Sisk P."/>
            <person name="Stolte C."/>
            <person name="Sykes S."/>
            <person name="Wortman J."/>
            <person name="Nusbaum C."/>
            <person name="Birren B."/>
        </authorList>
    </citation>
    <scope>NUCLEOTIDE SEQUENCE [LARGE SCALE GENOMIC DNA]</scope>
    <source>
        <strain evidence="2 3">North Korean</strain>
    </source>
</reference>
<protein>
    <recommendedName>
        <fullName evidence="4">Pv-fam-b protein</fullName>
    </recommendedName>
</protein>
<evidence type="ECO:0000313" key="2">
    <source>
        <dbReference type="EMBL" id="KMZ96504.1"/>
    </source>
</evidence>
<accession>A0A0J9TMB5</accession>
<sequence length="116" mass="14081">MEFNEIPEKNICCKFNPFKEIDFHFDKKIKNIFENIHKNEKNKKSNKFFLRMKLFTNICSMFVPYILILSMGIFLLHIDKMDWSYMILFPLGIIMLLYILIKGIKYARLKKKGYKK</sequence>
<name>A0A0J9TMB5_PLAVI</name>
<organism evidence="2 3">
    <name type="scientific">Plasmodium vivax North Korean</name>
    <dbReference type="NCBI Taxonomy" id="1035514"/>
    <lineage>
        <taxon>Eukaryota</taxon>
        <taxon>Sar</taxon>
        <taxon>Alveolata</taxon>
        <taxon>Apicomplexa</taxon>
        <taxon>Aconoidasida</taxon>
        <taxon>Haemosporida</taxon>
        <taxon>Plasmodiidae</taxon>
        <taxon>Plasmodium</taxon>
        <taxon>Plasmodium (Plasmodium)</taxon>
    </lineage>
</organism>
<feature type="transmembrane region" description="Helical" evidence="1">
    <location>
        <begin position="83"/>
        <end position="101"/>
    </location>
</feature>
<dbReference type="InterPro" id="IPR022139">
    <property type="entry name" value="Fam-L/Fam-M-like_plasmodium"/>
</dbReference>
<dbReference type="AlphaFoldDB" id="A0A0J9TMB5"/>
<proteinExistence type="predicted"/>
<dbReference type="Proteomes" id="UP000053239">
    <property type="component" value="Unassembled WGS sequence"/>
</dbReference>
<evidence type="ECO:0000313" key="3">
    <source>
        <dbReference type="Proteomes" id="UP000053239"/>
    </source>
</evidence>
<keyword evidence="1" id="KW-1133">Transmembrane helix</keyword>
<keyword evidence="1" id="KW-0812">Transmembrane</keyword>
<keyword evidence="1" id="KW-0472">Membrane</keyword>
<dbReference type="EMBL" id="KQ235587">
    <property type="protein sequence ID" value="KMZ96504.1"/>
    <property type="molecule type" value="Genomic_DNA"/>
</dbReference>